<dbReference type="PANTHER" id="PTHR42686:SF1">
    <property type="entry name" value="GH17980P-RELATED"/>
    <property type="match status" value="1"/>
</dbReference>
<organism evidence="3 4">
    <name type="scientific">Candida verbasci</name>
    <dbReference type="NCBI Taxonomy" id="1227364"/>
    <lineage>
        <taxon>Eukaryota</taxon>
        <taxon>Fungi</taxon>
        <taxon>Dikarya</taxon>
        <taxon>Ascomycota</taxon>
        <taxon>Saccharomycotina</taxon>
        <taxon>Pichiomycetes</taxon>
        <taxon>Debaryomycetaceae</taxon>
        <taxon>Candida/Lodderomyces clade</taxon>
        <taxon>Candida</taxon>
    </lineage>
</organism>
<proteinExistence type="predicted"/>
<dbReference type="GO" id="GO:0005829">
    <property type="term" value="C:cytosol"/>
    <property type="evidence" value="ECO:0007669"/>
    <property type="project" value="TreeGrafter"/>
</dbReference>
<evidence type="ECO:0000256" key="1">
    <source>
        <dbReference type="ARBA" id="ARBA00023002"/>
    </source>
</evidence>
<dbReference type="Gene3D" id="3.20.20.100">
    <property type="entry name" value="NADP-dependent oxidoreductase domain"/>
    <property type="match status" value="1"/>
</dbReference>
<dbReference type="InterPro" id="IPR023210">
    <property type="entry name" value="NADP_OxRdtase_dom"/>
</dbReference>
<gene>
    <name evidence="3" type="ORF">CANVERA_P4132</name>
</gene>
<feature type="domain" description="NADP-dependent oxidoreductase" evidence="2">
    <location>
        <begin position="6"/>
        <end position="277"/>
    </location>
</feature>
<dbReference type="InterPro" id="IPR036812">
    <property type="entry name" value="NAD(P)_OxRdtase_dom_sf"/>
</dbReference>
<dbReference type="OrthoDB" id="5286008at2759"/>
<dbReference type="GO" id="GO:0070485">
    <property type="term" value="P:dehydro-D-arabinono-1,4-lactone biosynthetic process"/>
    <property type="evidence" value="ECO:0007669"/>
    <property type="project" value="TreeGrafter"/>
</dbReference>
<evidence type="ECO:0000313" key="3">
    <source>
        <dbReference type="EMBL" id="CAI5759621.1"/>
    </source>
</evidence>
<keyword evidence="4" id="KW-1185">Reference proteome</keyword>
<dbReference type="SUPFAM" id="SSF51430">
    <property type="entry name" value="NAD(P)-linked oxidoreductase"/>
    <property type="match status" value="1"/>
</dbReference>
<accession>A0A9W4TWE9</accession>
<dbReference type="Proteomes" id="UP001152885">
    <property type="component" value="Unassembled WGS sequence"/>
</dbReference>
<name>A0A9W4TWE9_9ASCO</name>
<reference evidence="3" key="1">
    <citation type="submission" date="2022-12" db="EMBL/GenBank/DDBJ databases">
        <authorList>
            <person name="Brejova B."/>
        </authorList>
    </citation>
    <scope>NUCLEOTIDE SEQUENCE</scope>
</reference>
<evidence type="ECO:0000259" key="2">
    <source>
        <dbReference type="Pfam" id="PF00248"/>
    </source>
</evidence>
<comment type="caution">
    <text evidence="3">The sequence shown here is derived from an EMBL/GenBank/DDBJ whole genome shotgun (WGS) entry which is preliminary data.</text>
</comment>
<keyword evidence="1" id="KW-0560">Oxidoreductase</keyword>
<dbReference type="GO" id="GO:0045290">
    <property type="term" value="F:D-arabinose 1-dehydrogenase [NAD(P)+] activity"/>
    <property type="evidence" value="ECO:0007669"/>
    <property type="project" value="TreeGrafter"/>
</dbReference>
<dbReference type="InterPro" id="IPR020471">
    <property type="entry name" value="AKR"/>
</dbReference>
<sequence>MFPKFVIGGAVFNHQYCENPETLPVKDIINEAFKQGFKAIDTSPYYGPSEELIGNALLQLPYNREEYIICTKAGRIKLNEFDYSRKNIRYSVERSLKRLNTSYLDVVYLHDVEFVGKNEILEALKELELLKQEGIAKNIGISGYPIEFLYEIASEYGKLDCILSYCNGCLQNTKLFQYYDKFKDCGVKYILNGSILSMSLIRSSRPHAFHPGSQELKDKVYEIAQDLLKNDSIELASLSTKYAIENWSIKYNSPIVLGVSNLKELQTAVDALNDTKDYSEYYDRFQSLLGSHFNETWSSGNH</sequence>
<dbReference type="PRINTS" id="PR00069">
    <property type="entry name" value="ALDKETRDTASE"/>
</dbReference>
<dbReference type="EMBL" id="CANTUO010000004">
    <property type="protein sequence ID" value="CAI5759621.1"/>
    <property type="molecule type" value="Genomic_DNA"/>
</dbReference>
<protein>
    <recommendedName>
        <fullName evidence="2">NADP-dependent oxidoreductase domain-containing protein</fullName>
    </recommendedName>
</protein>
<evidence type="ECO:0000313" key="4">
    <source>
        <dbReference type="Proteomes" id="UP001152885"/>
    </source>
</evidence>
<dbReference type="Pfam" id="PF00248">
    <property type="entry name" value="Aldo_ket_red"/>
    <property type="match status" value="1"/>
</dbReference>
<dbReference type="AlphaFoldDB" id="A0A9W4TWE9"/>
<dbReference type="PANTHER" id="PTHR42686">
    <property type="entry name" value="GH17980P-RELATED"/>
    <property type="match status" value="1"/>
</dbReference>